<organism evidence="1 2">
    <name type="scientific">Phenylobacterium conjunctum</name>
    <dbReference type="NCBI Taxonomy" id="1298959"/>
    <lineage>
        <taxon>Bacteria</taxon>
        <taxon>Pseudomonadati</taxon>
        <taxon>Pseudomonadota</taxon>
        <taxon>Alphaproteobacteria</taxon>
        <taxon>Caulobacterales</taxon>
        <taxon>Caulobacteraceae</taxon>
        <taxon>Phenylobacterium</taxon>
    </lineage>
</organism>
<comment type="caution">
    <text evidence="1">The sequence shown here is derived from an EMBL/GenBank/DDBJ whole genome shotgun (WGS) entry which is preliminary data.</text>
</comment>
<accession>A0ABW3T0N4</accession>
<reference evidence="2" key="1">
    <citation type="journal article" date="2019" name="Int. J. Syst. Evol. Microbiol.">
        <title>The Global Catalogue of Microorganisms (GCM) 10K type strain sequencing project: providing services to taxonomists for standard genome sequencing and annotation.</title>
        <authorList>
            <consortium name="The Broad Institute Genomics Platform"/>
            <consortium name="The Broad Institute Genome Sequencing Center for Infectious Disease"/>
            <person name="Wu L."/>
            <person name="Ma J."/>
        </authorList>
    </citation>
    <scope>NUCLEOTIDE SEQUENCE [LARGE SCALE GENOMIC DNA]</scope>
    <source>
        <strain evidence="2">CCUG 55074</strain>
    </source>
</reference>
<gene>
    <name evidence="1" type="ORF">ACFQ27_08950</name>
</gene>
<keyword evidence="2" id="KW-1185">Reference proteome</keyword>
<dbReference type="EMBL" id="JBHTLQ010000016">
    <property type="protein sequence ID" value="MFD1190704.1"/>
    <property type="molecule type" value="Genomic_DNA"/>
</dbReference>
<dbReference type="RefSeq" id="WP_374346866.1">
    <property type="nucleotide sequence ID" value="NZ_JBHTLQ010000016.1"/>
</dbReference>
<dbReference type="Proteomes" id="UP001597216">
    <property type="component" value="Unassembled WGS sequence"/>
</dbReference>
<evidence type="ECO:0000313" key="2">
    <source>
        <dbReference type="Proteomes" id="UP001597216"/>
    </source>
</evidence>
<sequence length="162" mass="16943">MTGVVTFHVPENKLAKLIKTPGGKPVVEAVADAQQGLMGLQDDCLADLGQMLVEAEGAAARAGAAFDAELVEQLYGRVSAAIGVPTACGMEPVDTALISLSDLLDNLQERSVWDPEPVAVHLRAIRLMLNVEAARQGAGAQGLLDGLRQVSQRFAANDAQAD</sequence>
<protein>
    <submittedName>
        <fullName evidence="1">Uncharacterized protein</fullName>
    </submittedName>
</protein>
<name>A0ABW3T0N4_9CAUL</name>
<proteinExistence type="predicted"/>
<evidence type="ECO:0000313" key="1">
    <source>
        <dbReference type="EMBL" id="MFD1190704.1"/>
    </source>
</evidence>